<dbReference type="EMBL" id="RSCM01000005">
    <property type="protein sequence ID" value="RUS97348.1"/>
    <property type="molecule type" value="Genomic_DNA"/>
</dbReference>
<dbReference type="AlphaFoldDB" id="A0A3S1C696"/>
<keyword evidence="1" id="KW-0472">Membrane</keyword>
<sequence>MLDFQTLAEFSRTNCAGICSFLVPANILATLLTLILTVINRPTVQVWQAVGFASIFAFIMIMHVYTWFIIGVVMLPTYILLGLAVTCLLTNVAAILWRMNSQQLIYRWK</sequence>
<gene>
    <name evidence="2" type="ORF">DSM107003_20890</name>
</gene>
<comment type="caution">
    <text evidence="2">The sequence shown here is derived from an EMBL/GenBank/DDBJ whole genome shotgun (WGS) entry which is preliminary data.</text>
</comment>
<keyword evidence="1" id="KW-1133">Transmembrane helix</keyword>
<keyword evidence="1" id="KW-0812">Transmembrane</keyword>
<accession>A0A3S1C696</accession>
<feature type="transmembrane region" description="Helical" evidence="1">
    <location>
        <begin position="46"/>
        <end position="70"/>
    </location>
</feature>
<organism evidence="2 3">
    <name type="scientific">Trichormus variabilis SAG 1403-4b</name>
    <dbReference type="NCBI Taxonomy" id="447716"/>
    <lineage>
        <taxon>Bacteria</taxon>
        <taxon>Bacillati</taxon>
        <taxon>Cyanobacteriota</taxon>
        <taxon>Cyanophyceae</taxon>
        <taxon>Nostocales</taxon>
        <taxon>Nostocaceae</taxon>
        <taxon>Trichormus</taxon>
    </lineage>
</organism>
<protein>
    <submittedName>
        <fullName evidence="2">Uncharacterized protein</fullName>
    </submittedName>
</protein>
<reference evidence="2 3" key="1">
    <citation type="journal article" date="2019" name="Genome Biol. Evol.">
        <title>Day and night: Metabolic profiles and evolutionary relationships of six axenic non-marine cyanobacteria.</title>
        <authorList>
            <person name="Will S.E."/>
            <person name="Henke P."/>
            <person name="Boedeker C."/>
            <person name="Huang S."/>
            <person name="Brinkmann H."/>
            <person name="Rohde M."/>
            <person name="Jarek M."/>
            <person name="Friedl T."/>
            <person name="Seufert S."/>
            <person name="Schumacher M."/>
            <person name="Overmann J."/>
            <person name="Neumann-Schaal M."/>
            <person name="Petersen J."/>
        </authorList>
    </citation>
    <scope>NUCLEOTIDE SEQUENCE [LARGE SCALE GENOMIC DNA]</scope>
    <source>
        <strain evidence="2 3">SAG 1403-4b</strain>
    </source>
</reference>
<evidence type="ECO:0000313" key="2">
    <source>
        <dbReference type="EMBL" id="RUS97348.1"/>
    </source>
</evidence>
<feature type="transmembrane region" description="Helical" evidence="1">
    <location>
        <begin position="20"/>
        <end position="39"/>
    </location>
</feature>
<dbReference type="OrthoDB" id="514266at2"/>
<proteinExistence type="predicted"/>
<evidence type="ECO:0000313" key="3">
    <source>
        <dbReference type="Proteomes" id="UP000276103"/>
    </source>
</evidence>
<dbReference type="RefSeq" id="WP_127053882.1">
    <property type="nucleotide sequence ID" value="NZ_RSCM01000005.1"/>
</dbReference>
<dbReference type="Proteomes" id="UP000276103">
    <property type="component" value="Unassembled WGS sequence"/>
</dbReference>
<feature type="transmembrane region" description="Helical" evidence="1">
    <location>
        <begin position="76"/>
        <end position="97"/>
    </location>
</feature>
<evidence type="ECO:0000256" key="1">
    <source>
        <dbReference type="SAM" id="Phobius"/>
    </source>
</evidence>
<name>A0A3S1C696_ANAVA</name>
<keyword evidence="3" id="KW-1185">Reference proteome</keyword>